<dbReference type="EMBL" id="BQNB010013472">
    <property type="protein sequence ID" value="GJT16423.1"/>
    <property type="molecule type" value="Genomic_DNA"/>
</dbReference>
<keyword evidence="2" id="KW-1185">Reference proteome</keyword>
<evidence type="ECO:0000313" key="2">
    <source>
        <dbReference type="Proteomes" id="UP001151760"/>
    </source>
</evidence>
<dbReference type="Proteomes" id="UP001151760">
    <property type="component" value="Unassembled WGS sequence"/>
</dbReference>
<sequence length="132" mass="14702">MYFLSIMPWGLDKLDQIFRACSDLCLKSKLQFIYLLSVSGQGPQTVGFSTSSFSEENQEDVTPPPNLVEHPPLAVFVNVEDKLTYFEHPIPVFPILAPGQVVPPDVLIAHTTWVKASKEIAGLMLITMDLKI</sequence>
<name>A0ABQ5BRM1_9ASTR</name>
<proteinExistence type="predicted"/>
<gene>
    <name evidence="1" type="ORF">Tco_0875129</name>
</gene>
<protein>
    <submittedName>
        <fullName evidence="1">Uncharacterized protein</fullName>
    </submittedName>
</protein>
<reference evidence="1" key="2">
    <citation type="submission" date="2022-01" db="EMBL/GenBank/DDBJ databases">
        <authorList>
            <person name="Yamashiro T."/>
            <person name="Shiraishi A."/>
            <person name="Satake H."/>
            <person name="Nakayama K."/>
        </authorList>
    </citation>
    <scope>NUCLEOTIDE SEQUENCE</scope>
</reference>
<comment type="caution">
    <text evidence="1">The sequence shown here is derived from an EMBL/GenBank/DDBJ whole genome shotgun (WGS) entry which is preliminary data.</text>
</comment>
<accession>A0ABQ5BRM1</accession>
<organism evidence="1 2">
    <name type="scientific">Tanacetum coccineum</name>
    <dbReference type="NCBI Taxonomy" id="301880"/>
    <lineage>
        <taxon>Eukaryota</taxon>
        <taxon>Viridiplantae</taxon>
        <taxon>Streptophyta</taxon>
        <taxon>Embryophyta</taxon>
        <taxon>Tracheophyta</taxon>
        <taxon>Spermatophyta</taxon>
        <taxon>Magnoliopsida</taxon>
        <taxon>eudicotyledons</taxon>
        <taxon>Gunneridae</taxon>
        <taxon>Pentapetalae</taxon>
        <taxon>asterids</taxon>
        <taxon>campanulids</taxon>
        <taxon>Asterales</taxon>
        <taxon>Asteraceae</taxon>
        <taxon>Asteroideae</taxon>
        <taxon>Anthemideae</taxon>
        <taxon>Anthemidinae</taxon>
        <taxon>Tanacetum</taxon>
    </lineage>
</organism>
<reference evidence="1" key="1">
    <citation type="journal article" date="2022" name="Int. J. Mol. Sci.">
        <title>Draft Genome of Tanacetum Coccineum: Genomic Comparison of Closely Related Tanacetum-Family Plants.</title>
        <authorList>
            <person name="Yamashiro T."/>
            <person name="Shiraishi A."/>
            <person name="Nakayama K."/>
            <person name="Satake H."/>
        </authorList>
    </citation>
    <scope>NUCLEOTIDE SEQUENCE</scope>
</reference>
<evidence type="ECO:0000313" key="1">
    <source>
        <dbReference type="EMBL" id="GJT16423.1"/>
    </source>
</evidence>